<keyword evidence="13" id="KW-1185">Reference proteome</keyword>
<comment type="function">
    <text evidence="5 6">Catalyzes the reduction of 1-pyrroline-5-carboxylate (PCA) to L-proline.</text>
</comment>
<proteinExistence type="inferred from homology"/>
<keyword evidence="6 9" id="KW-0028">Amino-acid biosynthesis</keyword>
<dbReference type="InterPro" id="IPR053790">
    <property type="entry name" value="P5CR-like_CS"/>
</dbReference>
<dbReference type="PIRSF" id="PIRSF000193">
    <property type="entry name" value="Pyrrol-5-carb_rd"/>
    <property type="match status" value="1"/>
</dbReference>
<accession>A0A0J1IMB9</accession>
<reference evidence="12 13" key="1">
    <citation type="submission" date="2015-05" db="EMBL/GenBank/DDBJ databases">
        <title>Whole genome sequence and identification of bacterial endophytes from Costus igneus.</title>
        <authorList>
            <person name="Lee Y.P."/>
            <person name="Gan H.M."/>
            <person name="Eng W."/>
            <person name="Wheatley M.S."/>
            <person name="Caraballo A."/>
            <person name="Polter S."/>
            <person name="Savka M.A."/>
            <person name="Hudson A.O."/>
        </authorList>
    </citation>
    <scope>NUCLEOTIDE SEQUENCE [LARGE SCALE GENOMIC DNA]</scope>
    <source>
        <strain evidence="12 13">RIT379</strain>
    </source>
</reference>
<dbReference type="EC" id="1.5.1.2" evidence="6 7"/>
<dbReference type="OrthoDB" id="9805754at2"/>
<evidence type="ECO:0000256" key="4">
    <source>
        <dbReference type="ARBA" id="ARBA00023002"/>
    </source>
</evidence>
<dbReference type="PATRIC" id="fig|1397.4.peg.3920"/>
<dbReference type="InterPro" id="IPR028939">
    <property type="entry name" value="P5C_Rdtase_cat_N"/>
</dbReference>
<keyword evidence="4 6" id="KW-0560">Oxidoreductase</keyword>
<evidence type="ECO:0000259" key="10">
    <source>
        <dbReference type="Pfam" id="PF03807"/>
    </source>
</evidence>
<evidence type="ECO:0000256" key="9">
    <source>
        <dbReference type="RuleBase" id="RU003903"/>
    </source>
</evidence>
<keyword evidence="3 6" id="KW-0521">NADP</keyword>
<dbReference type="InterPro" id="IPR029036">
    <property type="entry name" value="P5CR_dimer"/>
</dbReference>
<dbReference type="EMBL" id="LDPH01000004">
    <property type="protein sequence ID" value="KLV27131.1"/>
    <property type="molecule type" value="Genomic_DNA"/>
</dbReference>
<evidence type="ECO:0000256" key="6">
    <source>
        <dbReference type="HAMAP-Rule" id="MF_01925"/>
    </source>
</evidence>
<dbReference type="UniPathway" id="UPA00098">
    <property type="reaction ID" value="UER00361"/>
</dbReference>
<dbReference type="GO" id="GO:0005737">
    <property type="term" value="C:cytoplasm"/>
    <property type="evidence" value="ECO:0007669"/>
    <property type="project" value="UniProtKB-SubCell"/>
</dbReference>
<evidence type="ECO:0000256" key="1">
    <source>
        <dbReference type="ARBA" id="ARBA00005525"/>
    </source>
</evidence>
<dbReference type="Proteomes" id="UP000036045">
    <property type="component" value="Unassembled WGS sequence"/>
</dbReference>
<dbReference type="PANTHER" id="PTHR11645:SF49">
    <property type="entry name" value="PYRROLINE-5-CARBOXYLATE REDUCTASE 1"/>
    <property type="match status" value="1"/>
</dbReference>
<evidence type="ECO:0000256" key="5">
    <source>
        <dbReference type="ARBA" id="ARBA00058118"/>
    </source>
</evidence>
<name>A0A0J1IMB9_NIACI</name>
<evidence type="ECO:0000313" key="12">
    <source>
        <dbReference type="EMBL" id="KLV27131.1"/>
    </source>
</evidence>
<comment type="catalytic activity">
    <reaction evidence="6 9">
        <text>L-proline + NADP(+) = (S)-1-pyrroline-5-carboxylate + NADPH + 2 H(+)</text>
        <dbReference type="Rhea" id="RHEA:14109"/>
        <dbReference type="ChEBI" id="CHEBI:15378"/>
        <dbReference type="ChEBI" id="CHEBI:17388"/>
        <dbReference type="ChEBI" id="CHEBI:57783"/>
        <dbReference type="ChEBI" id="CHEBI:58349"/>
        <dbReference type="ChEBI" id="CHEBI:60039"/>
        <dbReference type="EC" id="1.5.1.2"/>
    </reaction>
</comment>
<dbReference type="GO" id="GO:0004735">
    <property type="term" value="F:pyrroline-5-carboxylate reductase activity"/>
    <property type="evidence" value="ECO:0007669"/>
    <property type="project" value="UniProtKB-UniRule"/>
</dbReference>
<dbReference type="Pfam" id="PF03807">
    <property type="entry name" value="F420_oxidored"/>
    <property type="match status" value="1"/>
</dbReference>
<evidence type="ECO:0000256" key="8">
    <source>
        <dbReference type="PIRSR" id="PIRSR000193-1"/>
    </source>
</evidence>
<dbReference type="InterPro" id="IPR000304">
    <property type="entry name" value="Pyrroline-COOH_reductase"/>
</dbReference>
<evidence type="ECO:0000256" key="7">
    <source>
        <dbReference type="NCBIfam" id="TIGR00112"/>
    </source>
</evidence>
<dbReference type="PROSITE" id="PS00521">
    <property type="entry name" value="P5CR"/>
    <property type="match status" value="1"/>
</dbReference>
<comment type="catalytic activity">
    <reaction evidence="6">
        <text>L-proline + NAD(+) = (S)-1-pyrroline-5-carboxylate + NADH + 2 H(+)</text>
        <dbReference type="Rhea" id="RHEA:14105"/>
        <dbReference type="ChEBI" id="CHEBI:15378"/>
        <dbReference type="ChEBI" id="CHEBI:17388"/>
        <dbReference type="ChEBI" id="CHEBI:57540"/>
        <dbReference type="ChEBI" id="CHEBI:57945"/>
        <dbReference type="ChEBI" id="CHEBI:60039"/>
        <dbReference type="EC" id="1.5.1.2"/>
    </reaction>
</comment>
<dbReference type="InterPro" id="IPR008927">
    <property type="entry name" value="6-PGluconate_DH-like_C_sf"/>
</dbReference>
<comment type="pathway">
    <text evidence="6 9">Amino-acid biosynthesis; L-proline biosynthesis; L-proline from L-glutamate 5-semialdehyde: step 1/1.</text>
</comment>
<dbReference type="SUPFAM" id="SSF48179">
    <property type="entry name" value="6-phosphogluconate dehydrogenase C-terminal domain-like"/>
    <property type="match status" value="1"/>
</dbReference>
<evidence type="ECO:0000256" key="2">
    <source>
        <dbReference type="ARBA" id="ARBA00022650"/>
    </source>
</evidence>
<comment type="subcellular location">
    <subcellularLocation>
        <location evidence="6">Cytoplasm</location>
    </subcellularLocation>
</comment>
<dbReference type="Gene3D" id="3.40.50.720">
    <property type="entry name" value="NAD(P)-binding Rossmann-like Domain"/>
    <property type="match status" value="1"/>
</dbReference>
<dbReference type="AlphaFoldDB" id="A0A0J1IMB9"/>
<feature type="binding site" evidence="8">
    <location>
        <begin position="7"/>
        <end position="12"/>
    </location>
    <ligand>
        <name>NADP(+)</name>
        <dbReference type="ChEBI" id="CHEBI:58349"/>
    </ligand>
</feature>
<comment type="similarity">
    <text evidence="1 6 9">Belongs to the pyrroline-5-carboxylate reductase family.</text>
</comment>
<protein>
    <recommendedName>
        <fullName evidence="6 7">Pyrroline-5-carboxylate reductase</fullName>
        <shortName evidence="6">P5C reductase</shortName>
        <shortName evidence="6">P5CR</shortName>
        <ecNumber evidence="6 7">1.5.1.2</ecNumber>
    </recommendedName>
    <alternativeName>
        <fullName evidence="6">PCA reductase</fullName>
    </alternativeName>
</protein>
<dbReference type="GO" id="GO:0055129">
    <property type="term" value="P:L-proline biosynthetic process"/>
    <property type="evidence" value="ECO:0007669"/>
    <property type="project" value="UniProtKB-UniRule"/>
</dbReference>
<sequence length="278" mass="30032">MKKIAIIGAGSMSEALISGIVSSKLQESTEITVTNRGNVERLIELQNRYGVDYSFDLKKLVGEADAIILAMKPKDVKEATVQWKNYITKETLLISVLAGVNMDSLQRLIGLEVPIARAMPNTSATVGKSATGIAFNSFVEEPQKTFVLDIFETVGFVTFVHEEQLDAVTGLSGSGPAYIYYLVEAMEKGAVKIGLNREVANELIVQTILGAAEMIASSSKSALELRKNVTSPGGTTEAGINILEQYDVQKAFISCMEEAAAQSKRMGKALTEELKLSK</sequence>
<keyword evidence="2 6" id="KW-0641">Proline biosynthesis</keyword>
<dbReference type="InterPro" id="IPR036291">
    <property type="entry name" value="NAD(P)-bd_dom_sf"/>
</dbReference>
<gene>
    <name evidence="6" type="primary">proC</name>
    <name evidence="12" type="ORF">ABW02_06265</name>
</gene>
<dbReference type="SUPFAM" id="SSF51735">
    <property type="entry name" value="NAD(P)-binding Rossmann-fold domains"/>
    <property type="match status" value="1"/>
</dbReference>
<dbReference type="HAMAP" id="MF_01925">
    <property type="entry name" value="P5C_reductase"/>
    <property type="match status" value="1"/>
</dbReference>
<dbReference type="PANTHER" id="PTHR11645">
    <property type="entry name" value="PYRROLINE-5-CARBOXYLATE REDUCTASE"/>
    <property type="match status" value="1"/>
</dbReference>
<feature type="domain" description="Pyrroline-5-carboxylate reductase catalytic N-terminal" evidence="10">
    <location>
        <begin position="3"/>
        <end position="99"/>
    </location>
</feature>
<dbReference type="NCBIfam" id="TIGR00112">
    <property type="entry name" value="proC"/>
    <property type="match status" value="1"/>
</dbReference>
<dbReference type="Gene3D" id="1.10.3730.10">
    <property type="entry name" value="ProC C-terminal domain-like"/>
    <property type="match status" value="1"/>
</dbReference>
<dbReference type="Pfam" id="PF14748">
    <property type="entry name" value="P5CR_dimer"/>
    <property type="match status" value="1"/>
</dbReference>
<organism evidence="12 13">
    <name type="scientific">Niallia circulans</name>
    <name type="common">Bacillus circulans</name>
    <dbReference type="NCBI Taxonomy" id="1397"/>
    <lineage>
        <taxon>Bacteria</taxon>
        <taxon>Bacillati</taxon>
        <taxon>Bacillota</taxon>
        <taxon>Bacilli</taxon>
        <taxon>Bacillales</taxon>
        <taxon>Bacillaceae</taxon>
        <taxon>Niallia</taxon>
    </lineage>
</organism>
<dbReference type="RefSeq" id="WP_047941094.1">
    <property type="nucleotide sequence ID" value="NZ_JARTLH010000001.1"/>
</dbReference>
<evidence type="ECO:0000313" key="13">
    <source>
        <dbReference type="Proteomes" id="UP000036045"/>
    </source>
</evidence>
<feature type="binding site" evidence="8">
    <location>
        <begin position="70"/>
        <end position="73"/>
    </location>
    <ligand>
        <name>NADP(+)</name>
        <dbReference type="ChEBI" id="CHEBI:58349"/>
    </ligand>
</feature>
<keyword evidence="6" id="KW-0963">Cytoplasm</keyword>
<feature type="domain" description="Pyrroline-5-carboxylate reductase dimerisation" evidence="11">
    <location>
        <begin position="162"/>
        <end position="266"/>
    </location>
</feature>
<evidence type="ECO:0000256" key="3">
    <source>
        <dbReference type="ARBA" id="ARBA00022857"/>
    </source>
</evidence>
<evidence type="ECO:0000259" key="11">
    <source>
        <dbReference type="Pfam" id="PF14748"/>
    </source>
</evidence>
<dbReference type="FunFam" id="1.10.3730.10:FF:000001">
    <property type="entry name" value="Pyrroline-5-carboxylate reductase"/>
    <property type="match status" value="1"/>
</dbReference>
<comment type="caution">
    <text evidence="12">The sequence shown here is derived from an EMBL/GenBank/DDBJ whole genome shotgun (WGS) entry which is preliminary data.</text>
</comment>